<reference evidence="2 3" key="1">
    <citation type="submission" date="2019-06" db="EMBL/GenBank/DDBJ databases">
        <title>Aeromicrobium sp. nov., isolated from a maize field.</title>
        <authorList>
            <person name="Lin S.-Y."/>
            <person name="Tsai C.-F."/>
            <person name="Young C.-C."/>
        </authorList>
    </citation>
    <scope>NUCLEOTIDE SEQUENCE [LARGE SCALE GENOMIC DNA]</scope>
    <source>
        <strain evidence="2 3">CC-CFT486</strain>
    </source>
</reference>
<dbReference type="OrthoDB" id="583431at2"/>
<name>A0A5C8NIS5_9ACTN</name>
<protein>
    <submittedName>
        <fullName evidence="2">Uncharacterized protein</fullName>
    </submittedName>
</protein>
<dbReference type="Proteomes" id="UP000321571">
    <property type="component" value="Unassembled WGS sequence"/>
</dbReference>
<organism evidence="2 3">
    <name type="scientific">Aeromicrobium terrae</name>
    <dbReference type="NCBI Taxonomy" id="2498846"/>
    <lineage>
        <taxon>Bacteria</taxon>
        <taxon>Bacillati</taxon>
        <taxon>Actinomycetota</taxon>
        <taxon>Actinomycetes</taxon>
        <taxon>Propionibacteriales</taxon>
        <taxon>Nocardioidaceae</taxon>
        <taxon>Aeromicrobium</taxon>
    </lineage>
</organism>
<sequence length="303" mass="33459">MRRLVAVLSVTTALTLAGLAPAAADNILAPLEDPVIGLLPPRPAPYTPYSGDVCVDGSPTCIDDTIDEMQQRLDVFAAQCDHDAIFSLAYLRVTENVKDAIATGVFTDRVWLRQLDADFAEYYFDTMDAWNSGDPARQATVPEAWRIALKASDDQSMTALGDFLLNMNAHINRDFSFALADAGLTGQDGVSHKRDHNAYNRRLDGIYEGFFAEVAARFDPHFDDIDVGPVDETAAGAIMRGWREMVWRNAEKLVLARTPAQRARAAKTIENYATAQARVIRRIFIAGPVMKQTRADWCATHHG</sequence>
<proteinExistence type="predicted"/>
<dbReference type="Pfam" id="PF19458">
    <property type="entry name" value="DUF5995"/>
    <property type="match status" value="1"/>
</dbReference>
<keyword evidence="3" id="KW-1185">Reference proteome</keyword>
<accession>A0A5C8NIS5</accession>
<gene>
    <name evidence="2" type="ORF">FHP06_07100</name>
</gene>
<keyword evidence="1" id="KW-0732">Signal</keyword>
<dbReference type="InterPro" id="IPR046037">
    <property type="entry name" value="DUF5995"/>
</dbReference>
<feature type="chain" id="PRO_5022863520" evidence="1">
    <location>
        <begin position="23"/>
        <end position="303"/>
    </location>
</feature>
<evidence type="ECO:0000256" key="1">
    <source>
        <dbReference type="SAM" id="SignalP"/>
    </source>
</evidence>
<comment type="caution">
    <text evidence="2">The sequence shown here is derived from an EMBL/GenBank/DDBJ whole genome shotgun (WGS) entry which is preliminary data.</text>
</comment>
<feature type="signal peptide" evidence="1">
    <location>
        <begin position="1"/>
        <end position="22"/>
    </location>
</feature>
<dbReference type="AlphaFoldDB" id="A0A5C8NIS5"/>
<dbReference type="RefSeq" id="WP_147685273.1">
    <property type="nucleotide sequence ID" value="NZ_VDUX01000003.1"/>
</dbReference>
<evidence type="ECO:0000313" key="2">
    <source>
        <dbReference type="EMBL" id="TXL61198.1"/>
    </source>
</evidence>
<evidence type="ECO:0000313" key="3">
    <source>
        <dbReference type="Proteomes" id="UP000321571"/>
    </source>
</evidence>
<dbReference type="EMBL" id="VDUX01000003">
    <property type="protein sequence ID" value="TXL61198.1"/>
    <property type="molecule type" value="Genomic_DNA"/>
</dbReference>